<dbReference type="InterPro" id="IPR052157">
    <property type="entry name" value="BCAA_transport_permease"/>
</dbReference>
<dbReference type="GO" id="GO:0005886">
    <property type="term" value="C:plasma membrane"/>
    <property type="evidence" value="ECO:0007669"/>
    <property type="project" value="UniProtKB-SubCell"/>
</dbReference>
<keyword evidence="2" id="KW-0813">Transport</keyword>
<keyword evidence="6" id="KW-0029">Amino-acid transport</keyword>
<dbReference type="PANTHER" id="PTHR11795">
    <property type="entry name" value="BRANCHED-CHAIN AMINO ACID TRANSPORT SYSTEM PERMEASE PROTEIN LIVH"/>
    <property type="match status" value="1"/>
</dbReference>
<keyword evidence="3" id="KW-1003">Cell membrane</keyword>
<organism evidence="11 12">
    <name type="scientific">Pannonibacter indicus</name>
    <dbReference type="NCBI Taxonomy" id="466044"/>
    <lineage>
        <taxon>Bacteria</taxon>
        <taxon>Pseudomonadati</taxon>
        <taxon>Pseudomonadota</taxon>
        <taxon>Alphaproteobacteria</taxon>
        <taxon>Hyphomicrobiales</taxon>
        <taxon>Stappiaceae</taxon>
        <taxon>Pannonibacter</taxon>
    </lineage>
</organism>
<dbReference type="InterPro" id="IPR001851">
    <property type="entry name" value="ABC_transp_permease"/>
</dbReference>
<keyword evidence="8 10" id="KW-0472">Membrane</keyword>
<evidence type="ECO:0000256" key="9">
    <source>
        <dbReference type="ARBA" id="ARBA00037998"/>
    </source>
</evidence>
<proteinExistence type="inferred from homology"/>
<evidence type="ECO:0000256" key="2">
    <source>
        <dbReference type="ARBA" id="ARBA00022448"/>
    </source>
</evidence>
<evidence type="ECO:0000256" key="7">
    <source>
        <dbReference type="ARBA" id="ARBA00022989"/>
    </source>
</evidence>
<dbReference type="CDD" id="cd06582">
    <property type="entry name" value="TM_PBP1_LivH_like"/>
    <property type="match status" value="1"/>
</dbReference>
<gene>
    <name evidence="11" type="ORF">Ga0061067_103137</name>
</gene>
<name>A0A0K6HTT2_9HYPH</name>
<feature type="transmembrane region" description="Helical" evidence="10">
    <location>
        <begin position="144"/>
        <end position="161"/>
    </location>
</feature>
<feature type="transmembrane region" description="Helical" evidence="10">
    <location>
        <begin position="20"/>
        <end position="38"/>
    </location>
</feature>
<dbReference type="Pfam" id="PF02653">
    <property type="entry name" value="BPD_transp_2"/>
    <property type="match status" value="1"/>
</dbReference>
<evidence type="ECO:0000256" key="4">
    <source>
        <dbReference type="ARBA" id="ARBA00022519"/>
    </source>
</evidence>
<dbReference type="PANTHER" id="PTHR11795:SF371">
    <property type="entry name" value="HIGH-AFFINITY BRANCHED-CHAIN AMINO ACID TRANSPORT SYSTEM PERMEASE PROTEIN LIVH"/>
    <property type="match status" value="1"/>
</dbReference>
<comment type="subcellular location">
    <subcellularLocation>
        <location evidence="1">Cell membrane</location>
        <topology evidence="1">Multi-pass membrane protein</topology>
    </subcellularLocation>
</comment>
<keyword evidence="5 10" id="KW-0812">Transmembrane</keyword>
<dbReference type="GO" id="GO:0015190">
    <property type="term" value="F:L-leucine transmembrane transporter activity"/>
    <property type="evidence" value="ECO:0007669"/>
    <property type="project" value="TreeGrafter"/>
</dbReference>
<dbReference type="GO" id="GO:0015188">
    <property type="term" value="F:L-isoleucine transmembrane transporter activity"/>
    <property type="evidence" value="ECO:0007669"/>
    <property type="project" value="TreeGrafter"/>
</dbReference>
<dbReference type="GO" id="GO:0005304">
    <property type="term" value="F:L-valine transmembrane transporter activity"/>
    <property type="evidence" value="ECO:0007669"/>
    <property type="project" value="TreeGrafter"/>
</dbReference>
<evidence type="ECO:0000256" key="6">
    <source>
        <dbReference type="ARBA" id="ARBA00022970"/>
    </source>
</evidence>
<evidence type="ECO:0000256" key="3">
    <source>
        <dbReference type="ARBA" id="ARBA00022475"/>
    </source>
</evidence>
<keyword evidence="12" id="KW-1185">Reference proteome</keyword>
<feature type="transmembrane region" description="Helical" evidence="10">
    <location>
        <begin position="266"/>
        <end position="285"/>
    </location>
</feature>
<feature type="transmembrane region" description="Helical" evidence="10">
    <location>
        <begin position="218"/>
        <end position="236"/>
    </location>
</feature>
<evidence type="ECO:0000313" key="11">
    <source>
        <dbReference type="EMBL" id="CUA94335.1"/>
    </source>
</evidence>
<feature type="transmembrane region" description="Helical" evidence="10">
    <location>
        <begin position="190"/>
        <end position="212"/>
    </location>
</feature>
<keyword evidence="4" id="KW-0997">Cell inner membrane</keyword>
<evidence type="ECO:0000256" key="1">
    <source>
        <dbReference type="ARBA" id="ARBA00004651"/>
    </source>
</evidence>
<dbReference type="GO" id="GO:0042941">
    <property type="term" value="P:D-alanine transmembrane transport"/>
    <property type="evidence" value="ECO:0007669"/>
    <property type="project" value="TreeGrafter"/>
</dbReference>
<evidence type="ECO:0000256" key="5">
    <source>
        <dbReference type="ARBA" id="ARBA00022692"/>
    </source>
</evidence>
<protein>
    <submittedName>
        <fullName evidence="11">Branched-chain amino acid ABC-type transport system, permease component</fullName>
    </submittedName>
</protein>
<evidence type="ECO:0000256" key="10">
    <source>
        <dbReference type="SAM" id="Phobius"/>
    </source>
</evidence>
<keyword evidence="7 10" id="KW-1133">Transmembrane helix</keyword>
<dbReference type="OrthoDB" id="9807115at2"/>
<comment type="similarity">
    <text evidence="9">Belongs to the binding-protein-dependent transport system permease family. LivHM subfamily.</text>
</comment>
<dbReference type="AlphaFoldDB" id="A0A0K6HTT2"/>
<evidence type="ECO:0000256" key="8">
    <source>
        <dbReference type="ARBA" id="ARBA00023136"/>
    </source>
</evidence>
<dbReference type="RefSeq" id="WP_055454971.1">
    <property type="nucleotide sequence ID" value="NZ_CYHE01000003.1"/>
</dbReference>
<dbReference type="GO" id="GO:1903806">
    <property type="term" value="P:L-isoleucine import across plasma membrane"/>
    <property type="evidence" value="ECO:0007669"/>
    <property type="project" value="TreeGrafter"/>
</dbReference>
<dbReference type="EMBL" id="CYHE01000003">
    <property type="protein sequence ID" value="CUA94335.1"/>
    <property type="molecule type" value="Genomic_DNA"/>
</dbReference>
<dbReference type="Proteomes" id="UP000183900">
    <property type="component" value="Unassembled WGS sequence"/>
</dbReference>
<reference evidence="12" key="1">
    <citation type="submission" date="2015-08" db="EMBL/GenBank/DDBJ databases">
        <authorList>
            <person name="Varghese N."/>
        </authorList>
    </citation>
    <scope>NUCLEOTIDE SEQUENCE [LARGE SCALE GENOMIC DNA]</scope>
    <source>
        <strain evidence="12">DSM 23407</strain>
    </source>
</reference>
<feature type="transmembrane region" description="Helical" evidence="10">
    <location>
        <begin position="99"/>
        <end position="119"/>
    </location>
</feature>
<feature type="transmembrane region" description="Helical" evidence="10">
    <location>
        <begin position="45"/>
        <end position="62"/>
    </location>
</feature>
<evidence type="ECO:0000313" key="12">
    <source>
        <dbReference type="Proteomes" id="UP000183900"/>
    </source>
</evidence>
<accession>A0A0K6HTT2</accession>
<dbReference type="GO" id="GO:0015808">
    <property type="term" value="P:L-alanine transport"/>
    <property type="evidence" value="ECO:0007669"/>
    <property type="project" value="TreeGrafter"/>
</dbReference>
<sequence>MTFLDFINFYIVPGLVMGSIYAMGAVGITLVFAILRFAHLAHGDLATLGAFLALALVTALGIPPLAALPFAILATAGVAVGLDKVFYEHLRNRPKIITVMATLGAALMIRAVVQVVWGVDTQTYSRGLVRPENYFGIRVRDREIYTLIAMLVLVAGLQLFLSRSKWGKAMRAMSDNPNLALLSGIDNRKVVMLTWMIAGGLCAAAGVFLGLNTELKPMMGWSMLLPMFAAAILGGVGRVEGAVLGGLIVGIAEEVSVVFIPSEYKAAMAFAILLFMLLVRPTGLLRGKVL</sequence>
<dbReference type="GO" id="GO:0015192">
    <property type="term" value="F:L-phenylalanine transmembrane transporter activity"/>
    <property type="evidence" value="ECO:0007669"/>
    <property type="project" value="TreeGrafter"/>
</dbReference>